<dbReference type="EMBL" id="BAAAZO010000002">
    <property type="protein sequence ID" value="GAA3598152.1"/>
    <property type="molecule type" value="Genomic_DNA"/>
</dbReference>
<dbReference type="SUPFAM" id="SSF53613">
    <property type="entry name" value="Ribokinase-like"/>
    <property type="match status" value="1"/>
</dbReference>
<dbReference type="Pfam" id="PF00294">
    <property type="entry name" value="PfkB"/>
    <property type="match status" value="1"/>
</dbReference>
<proteinExistence type="predicted"/>
<dbReference type="Proteomes" id="UP001501074">
    <property type="component" value="Unassembled WGS sequence"/>
</dbReference>
<evidence type="ECO:0000256" key="1">
    <source>
        <dbReference type="ARBA" id="ARBA00022679"/>
    </source>
</evidence>
<sequence length="323" mass="32854">MTRIAVLGPHIVDVLGRPVTEIPPGQGGVLLEEIRMTVAGTGGGAAVDLAKLGWEVSSFAAVGADGLGVYLRSQLDLLGVDTRGLISRPGELTSSTILPIRPNGERPSLHVLGATASLRVDDVDWDAIASCGAVLLGGPETMPALLEPAGLDRLRAVRAGGVKVFVDFLHGGDTAMLESLADLWPLIDWLMPNDDQLRNLTGHQELSDAAGSLVDRGVGGVAVTQGGEGALLVRPGVPDVTVPAFATTVVDTTGCGDSFNAGMITGILHGCRVEDAALIGCACGSLVASGLGSDAGIVDLAGVLDVVRGQDPQAADRIAVLVS</sequence>
<dbReference type="RefSeq" id="WP_231485932.1">
    <property type="nucleotide sequence ID" value="NZ_BAAAZO010000002.1"/>
</dbReference>
<evidence type="ECO:0000313" key="4">
    <source>
        <dbReference type="EMBL" id="GAA3598152.1"/>
    </source>
</evidence>
<keyword evidence="2 4" id="KW-0418">Kinase</keyword>
<comment type="caution">
    <text evidence="4">The sequence shown here is derived from an EMBL/GenBank/DDBJ whole genome shotgun (WGS) entry which is preliminary data.</text>
</comment>
<dbReference type="Gene3D" id="3.40.1190.20">
    <property type="match status" value="1"/>
</dbReference>
<dbReference type="GO" id="GO:0016301">
    <property type="term" value="F:kinase activity"/>
    <property type="evidence" value="ECO:0007669"/>
    <property type="project" value="UniProtKB-KW"/>
</dbReference>
<protein>
    <submittedName>
        <fullName evidence="4">Sugar kinase</fullName>
    </submittedName>
</protein>
<name>A0ABP6Z6Z1_9ACTN</name>
<evidence type="ECO:0000256" key="2">
    <source>
        <dbReference type="ARBA" id="ARBA00022777"/>
    </source>
</evidence>
<keyword evidence="1" id="KW-0808">Transferase</keyword>
<dbReference type="PANTHER" id="PTHR10584:SF166">
    <property type="entry name" value="RIBOKINASE"/>
    <property type="match status" value="1"/>
</dbReference>
<dbReference type="PANTHER" id="PTHR10584">
    <property type="entry name" value="SUGAR KINASE"/>
    <property type="match status" value="1"/>
</dbReference>
<feature type="domain" description="Carbohydrate kinase PfkB" evidence="3">
    <location>
        <begin position="1"/>
        <end position="294"/>
    </location>
</feature>
<dbReference type="CDD" id="cd01166">
    <property type="entry name" value="KdgK"/>
    <property type="match status" value="1"/>
</dbReference>
<keyword evidence="5" id="KW-1185">Reference proteome</keyword>
<reference evidence="5" key="1">
    <citation type="journal article" date="2019" name="Int. J. Syst. Evol. Microbiol.">
        <title>The Global Catalogue of Microorganisms (GCM) 10K type strain sequencing project: providing services to taxonomists for standard genome sequencing and annotation.</title>
        <authorList>
            <consortium name="The Broad Institute Genomics Platform"/>
            <consortium name="The Broad Institute Genome Sequencing Center for Infectious Disease"/>
            <person name="Wu L."/>
            <person name="Ma J."/>
        </authorList>
    </citation>
    <scope>NUCLEOTIDE SEQUENCE [LARGE SCALE GENOMIC DNA]</scope>
    <source>
        <strain evidence="5">JCM 16902</strain>
    </source>
</reference>
<gene>
    <name evidence="4" type="ORF">GCM10022223_11810</name>
</gene>
<dbReference type="InterPro" id="IPR029056">
    <property type="entry name" value="Ribokinase-like"/>
</dbReference>
<evidence type="ECO:0000313" key="5">
    <source>
        <dbReference type="Proteomes" id="UP001501074"/>
    </source>
</evidence>
<accession>A0ABP6Z6Z1</accession>
<organism evidence="4 5">
    <name type="scientific">Kineosporia mesophila</name>
    <dbReference type="NCBI Taxonomy" id="566012"/>
    <lineage>
        <taxon>Bacteria</taxon>
        <taxon>Bacillati</taxon>
        <taxon>Actinomycetota</taxon>
        <taxon>Actinomycetes</taxon>
        <taxon>Kineosporiales</taxon>
        <taxon>Kineosporiaceae</taxon>
        <taxon>Kineosporia</taxon>
    </lineage>
</organism>
<dbReference type="InterPro" id="IPR011611">
    <property type="entry name" value="PfkB_dom"/>
</dbReference>
<evidence type="ECO:0000259" key="3">
    <source>
        <dbReference type="Pfam" id="PF00294"/>
    </source>
</evidence>